<protein>
    <submittedName>
        <fullName evidence="2">Uncharacterized protein</fullName>
    </submittedName>
</protein>
<keyword evidence="1" id="KW-1133">Transmembrane helix</keyword>
<name>A0A6A6EGD2_9PEZI</name>
<dbReference type="Proteomes" id="UP000800200">
    <property type="component" value="Unassembled WGS sequence"/>
</dbReference>
<accession>A0A6A6EGD2</accession>
<keyword evidence="1" id="KW-0812">Transmembrane</keyword>
<feature type="transmembrane region" description="Helical" evidence="1">
    <location>
        <begin position="29"/>
        <end position="51"/>
    </location>
</feature>
<evidence type="ECO:0000313" key="2">
    <source>
        <dbReference type="EMBL" id="KAF2190145.1"/>
    </source>
</evidence>
<evidence type="ECO:0000313" key="3">
    <source>
        <dbReference type="Proteomes" id="UP000800200"/>
    </source>
</evidence>
<dbReference type="EMBL" id="ML994619">
    <property type="protein sequence ID" value="KAF2190145.1"/>
    <property type="molecule type" value="Genomic_DNA"/>
</dbReference>
<keyword evidence="3" id="KW-1185">Reference proteome</keyword>
<evidence type="ECO:0000256" key="1">
    <source>
        <dbReference type="SAM" id="Phobius"/>
    </source>
</evidence>
<keyword evidence="1" id="KW-0472">Membrane</keyword>
<gene>
    <name evidence="2" type="ORF">K469DRAFT_24364</name>
</gene>
<sequence length="71" mass="7531">MSKWFIAIMSVRSSGMTSVGLSSGDGIDLVALFVAVPGAIVAVLIIGVMVLKCRNRNTSGKKHVLIQEELD</sequence>
<organism evidence="2 3">
    <name type="scientific">Zopfia rhizophila CBS 207.26</name>
    <dbReference type="NCBI Taxonomy" id="1314779"/>
    <lineage>
        <taxon>Eukaryota</taxon>
        <taxon>Fungi</taxon>
        <taxon>Dikarya</taxon>
        <taxon>Ascomycota</taxon>
        <taxon>Pezizomycotina</taxon>
        <taxon>Dothideomycetes</taxon>
        <taxon>Dothideomycetes incertae sedis</taxon>
        <taxon>Zopfiaceae</taxon>
        <taxon>Zopfia</taxon>
    </lineage>
</organism>
<dbReference type="AlphaFoldDB" id="A0A6A6EGD2"/>
<reference evidence="2" key="1">
    <citation type="journal article" date="2020" name="Stud. Mycol.">
        <title>101 Dothideomycetes genomes: a test case for predicting lifestyles and emergence of pathogens.</title>
        <authorList>
            <person name="Haridas S."/>
            <person name="Albert R."/>
            <person name="Binder M."/>
            <person name="Bloem J."/>
            <person name="Labutti K."/>
            <person name="Salamov A."/>
            <person name="Andreopoulos B."/>
            <person name="Baker S."/>
            <person name="Barry K."/>
            <person name="Bills G."/>
            <person name="Bluhm B."/>
            <person name="Cannon C."/>
            <person name="Castanera R."/>
            <person name="Culley D."/>
            <person name="Daum C."/>
            <person name="Ezra D."/>
            <person name="Gonzalez J."/>
            <person name="Henrissat B."/>
            <person name="Kuo A."/>
            <person name="Liang C."/>
            <person name="Lipzen A."/>
            <person name="Lutzoni F."/>
            <person name="Magnuson J."/>
            <person name="Mondo S."/>
            <person name="Nolan M."/>
            <person name="Ohm R."/>
            <person name="Pangilinan J."/>
            <person name="Park H.-J."/>
            <person name="Ramirez L."/>
            <person name="Alfaro M."/>
            <person name="Sun H."/>
            <person name="Tritt A."/>
            <person name="Yoshinaga Y."/>
            <person name="Zwiers L.-H."/>
            <person name="Turgeon B."/>
            <person name="Goodwin S."/>
            <person name="Spatafora J."/>
            <person name="Crous P."/>
            <person name="Grigoriev I."/>
        </authorList>
    </citation>
    <scope>NUCLEOTIDE SEQUENCE</scope>
    <source>
        <strain evidence="2">CBS 207.26</strain>
    </source>
</reference>
<proteinExistence type="predicted"/>